<dbReference type="InterPro" id="IPR028098">
    <property type="entry name" value="Glyco_trans_4-like_N"/>
</dbReference>
<dbReference type="Pfam" id="PF13692">
    <property type="entry name" value="Glyco_trans_1_4"/>
    <property type="match status" value="1"/>
</dbReference>
<dbReference type="GO" id="GO:0016757">
    <property type="term" value="F:glycosyltransferase activity"/>
    <property type="evidence" value="ECO:0007669"/>
    <property type="project" value="TreeGrafter"/>
</dbReference>
<evidence type="ECO:0000313" key="3">
    <source>
        <dbReference type="Proteomes" id="UP000249393"/>
    </source>
</evidence>
<feature type="domain" description="Glycosyltransferase subfamily 4-like N-terminal" evidence="1">
    <location>
        <begin position="63"/>
        <end position="232"/>
    </location>
</feature>
<organism evidence="2 3">
    <name type="scientific">Caulobacter segnis</name>
    <dbReference type="NCBI Taxonomy" id="88688"/>
    <lineage>
        <taxon>Bacteria</taxon>
        <taxon>Pseudomonadati</taxon>
        <taxon>Pseudomonadota</taxon>
        <taxon>Alphaproteobacteria</taxon>
        <taxon>Caulobacterales</taxon>
        <taxon>Caulobacteraceae</taxon>
        <taxon>Caulobacter</taxon>
    </lineage>
</organism>
<dbReference type="Gene3D" id="3.40.50.2000">
    <property type="entry name" value="Glycogen Phosphorylase B"/>
    <property type="match status" value="2"/>
</dbReference>
<gene>
    <name evidence="2" type="ORF">DI526_10720</name>
</gene>
<sequence length="433" mass="46370">MMWTSDDGSAPPPAPITRANWIWSPMSAGSRRSGAPPPRRGASGLRGSSVLIVIQNMSFTFDTRMQNVVRTLVAHGHRVRVICPRYRGDPLRAERFGAEVHYYPVRFASGGVRAQLWEYATALASIAALMARLQAQERIAVIHLCNPPDILFPIALPFKALGARVIFDMHDLCPELGAARFGGRSWLRAVLHACEWASIRVADHVLAASPSGVARALARGRKPDEVTLVRNGLAAPLAPGAAAPPPRGRRTRIGYVGNINPQDGVAMLVEAAAHMVHVLGRDDVEVLCVGDGSALSAVRRLASDRRLGDSFVFTGRLPHDKAMALLADCDVCALPDGKNPFTDTCVMVKALEYAALGKAFACFDLRETRAVCAGAALVADGESPAALARALLALVDDPELRREREQAARALAPSLLWAASEPALLAAYARLAP</sequence>
<dbReference type="SUPFAM" id="SSF53756">
    <property type="entry name" value="UDP-Glycosyltransferase/glycogen phosphorylase"/>
    <property type="match status" value="1"/>
</dbReference>
<protein>
    <recommendedName>
        <fullName evidence="1">Glycosyltransferase subfamily 4-like N-terminal domain-containing protein</fullName>
    </recommendedName>
</protein>
<dbReference type="AlphaFoldDB" id="A0A2W5V394"/>
<evidence type="ECO:0000259" key="1">
    <source>
        <dbReference type="Pfam" id="PF13579"/>
    </source>
</evidence>
<dbReference type="PANTHER" id="PTHR12526:SF624">
    <property type="entry name" value="BLR6297 PROTEIN"/>
    <property type="match status" value="1"/>
</dbReference>
<proteinExistence type="predicted"/>
<dbReference type="CDD" id="cd03794">
    <property type="entry name" value="GT4_WbuB-like"/>
    <property type="match status" value="1"/>
</dbReference>
<dbReference type="EMBL" id="QFQZ01000029">
    <property type="protein sequence ID" value="PZR34280.1"/>
    <property type="molecule type" value="Genomic_DNA"/>
</dbReference>
<comment type="caution">
    <text evidence="2">The sequence shown here is derived from an EMBL/GenBank/DDBJ whole genome shotgun (WGS) entry which is preliminary data.</text>
</comment>
<dbReference type="Pfam" id="PF13579">
    <property type="entry name" value="Glyco_trans_4_4"/>
    <property type="match status" value="1"/>
</dbReference>
<accession>A0A2W5V394</accession>
<dbReference type="Proteomes" id="UP000249393">
    <property type="component" value="Unassembled WGS sequence"/>
</dbReference>
<evidence type="ECO:0000313" key="2">
    <source>
        <dbReference type="EMBL" id="PZR34280.1"/>
    </source>
</evidence>
<dbReference type="PANTHER" id="PTHR12526">
    <property type="entry name" value="GLYCOSYLTRANSFERASE"/>
    <property type="match status" value="1"/>
</dbReference>
<name>A0A2W5V394_9CAUL</name>
<reference evidence="2 3" key="1">
    <citation type="submission" date="2017-08" db="EMBL/GenBank/DDBJ databases">
        <title>Infants hospitalized years apart are colonized by the same room-sourced microbial strains.</title>
        <authorList>
            <person name="Brooks B."/>
            <person name="Olm M.R."/>
            <person name="Firek B.A."/>
            <person name="Baker R."/>
            <person name="Thomas B.C."/>
            <person name="Morowitz M.J."/>
            <person name="Banfield J.F."/>
        </authorList>
    </citation>
    <scope>NUCLEOTIDE SEQUENCE [LARGE SCALE GENOMIC DNA]</scope>
    <source>
        <strain evidence="2">S2_003_000_R2_4</strain>
    </source>
</reference>